<protein>
    <recommendedName>
        <fullName evidence="3">Sulfotransferase</fullName>
    </recommendedName>
</protein>
<reference evidence="1" key="2">
    <citation type="submission" date="2025-08" db="UniProtKB">
        <authorList>
            <consortium name="Ensembl"/>
        </authorList>
    </citation>
    <scope>IDENTIFICATION</scope>
</reference>
<dbReference type="Gene3D" id="3.40.50.300">
    <property type="entry name" value="P-loop containing nucleotide triphosphate hydrolases"/>
    <property type="match status" value="1"/>
</dbReference>
<accession>A0A4W6G5U2</accession>
<name>A0A4W6G5U2_LATCA</name>
<dbReference type="SUPFAM" id="SSF52540">
    <property type="entry name" value="P-loop containing nucleoside triphosphate hydrolases"/>
    <property type="match status" value="1"/>
</dbReference>
<dbReference type="Ensembl" id="ENSLCAT00010060020.1">
    <property type="protein sequence ID" value="ENSLCAP00010058422.1"/>
    <property type="gene ID" value="ENSLCAG00010027249.1"/>
</dbReference>
<sequence>MCLGTHHVLAAWPIFRISILILIQMQLPPRPTLFDFHGVSMTRCFTDNWDNVQNFQARPDDILIATYPKGGGTSVPLHERVPFLEICIPSLPTG</sequence>
<dbReference type="GeneTree" id="ENSGT00940000163342"/>
<dbReference type="InParanoid" id="A0A4W6G5U2"/>
<proteinExistence type="predicted"/>
<evidence type="ECO:0000313" key="2">
    <source>
        <dbReference type="Proteomes" id="UP000314980"/>
    </source>
</evidence>
<dbReference type="InterPro" id="IPR027417">
    <property type="entry name" value="P-loop_NTPase"/>
</dbReference>
<evidence type="ECO:0008006" key="3">
    <source>
        <dbReference type="Google" id="ProtNLM"/>
    </source>
</evidence>
<reference evidence="2" key="1">
    <citation type="submission" date="2015-09" db="EMBL/GenBank/DDBJ databases">
        <authorList>
            <person name="Sai Rama Sridatta P."/>
        </authorList>
    </citation>
    <scope>NUCLEOTIDE SEQUENCE [LARGE SCALE GENOMIC DNA]</scope>
</reference>
<reference evidence="1" key="3">
    <citation type="submission" date="2025-09" db="UniProtKB">
        <authorList>
            <consortium name="Ensembl"/>
        </authorList>
    </citation>
    <scope>IDENTIFICATION</scope>
</reference>
<organism evidence="1 2">
    <name type="scientific">Lates calcarifer</name>
    <name type="common">Barramundi</name>
    <name type="synonym">Holocentrus calcarifer</name>
    <dbReference type="NCBI Taxonomy" id="8187"/>
    <lineage>
        <taxon>Eukaryota</taxon>
        <taxon>Metazoa</taxon>
        <taxon>Chordata</taxon>
        <taxon>Craniata</taxon>
        <taxon>Vertebrata</taxon>
        <taxon>Euteleostomi</taxon>
        <taxon>Actinopterygii</taxon>
        <taxon>Neopterygii</taxon>
        <taxon>Teleostei</taxon>
        <taxon>Neoteleostei</taxon>
        <taxon>Acanthomorphata</taxon>
        <taxon>Carangaria</taxon>
        <taxon>Carangaria incertae sedis</taxon>
        <taxon>Centropomidae</taxon>
        <taxon>Lates</taxon>
    </lineage>
</organism>
<dbReference type="AlphaFoldDB" id="A0A4W6G5U2"/>
<dbReference type="Proteomes" id="UP000314980">
    <property type="component" value="Unassembled WGS sequence"/>
</dbReference>
<keyword evidence="2" id="KW-1185">Reference proteome</keyword>
<evidence type="ECO:0000313" key="1">
    <source>
        <dbReference type="Ensembl" id="ENSLCAP00010058422.1"/>
    </source>
</evidence>